<evidence type="ECO:0000313" key="3">
    <source>
        <dbReference type="EMBL" id="GFR46171.1"/>
    </source>
</evidence>
<keyword evidence="4" id="KW-1185">Reference proteome</keyword>
<protein>
    <recommendedName>
        <fullName evidence="2">U-box domain-containing protein</fullName>
    </recommendedName>
</protein>
<reference evidence="3 4" key="1">
    <citation type="journal article" date="2021" name="Sci. Rep.">
        <title>Genome sequencing of the multicellular alga Astrephomene provides insights into convergent evolution of germ-soma differentiation.</title>
        <authorList>
            <person name="Yamashita S."/>
            <person name="Yamamoto K."/>
            <person name="Matsuzaki R."/>
            <person name="Suzuki S."/>
            <person name="Yamaguchi H."/>
            <person name="Hirooka S."/>
            <person name="Minakuchi Y."/>
            <person name="Miyagishima S."/>
            <person name="Kawachi M."/>
            <person name="Toyoda A."/>
            <person name="Nozaki H."/>
        </authorList>
    </citation>
    <scope>NUCLEOTIDE SEQUENCE [LARGE SCALE GENOMIC DNA]</scope>
    <source>
        <strain evidence="3 4">NIES-4017</strain>
    </source>
</reference>
<comment type="caution">
    <text evidence="3">The sequence shown here is derived from an EMBL/GenBank/DDBJ whole genome shotgun (WGS) entry which is preliminary data.</text>
</comment>
<dbReference type="Gene3D" id="3.30.40.10">
    <property type="entry name" value="Zinc/RING finger domain, C3HC4 (zinc finger)"/>
    <property type="match status" value="1"/>
</dbReference>
<dbReference type="AlphaFoldDB" id="A0AAD3DUN2"/>
<evidence type="ECO:0000256" key="1">
    <source>
        <dbReference type="SAM" id="MobiDB-lite"/>
    </source>
</evidence>
<feature type="compositionally biased region" description="Gly residues" evidence="1">
    <location>
        <begin position="509"/>
        <end position="548"/>
    </location>
</feature>
<feature type="compositionally biased region" description="Gly residues" evidence="1">
    <location>
        <begin position="230"/>
        <end position="241"/>
    </location>
</feature>
<feature type="compositionally biased region" description="Basic and acidic residues" evidence="1">
    <location>
        <begin position="896"/>
        <end position="905"/>
    </location>
</feature>
<proteinExistence type="predicted"/>
<organism evidence="3 4">
    <name type="scientific">Astrephomene gubernaculifera</name>
    <dbReference type="NCBI Taxonomy" id="47775"/>
    <lineage>
        <taxon>Eukaryota</taxon>
        <taxon>Viridiplantae</taxon>
        <taxon>Chlorophyta</taxon>
        <taxon>core chlorophytes</taxon>
        <taxon>Chlorophyceae</taxon>
        <taxon>CS clade</taxon>
        <taxon>Chlamydomonadales</taxon>
        <taxon>Astrephomenaceae</taxon>
        <taxon>Astrephomene</taxon>
    </lineage>
</organism>
<dbReference type="InterPro" id="IPR013083">
    <property type="entry name" value="Znf_RING/FYVE/PHD"/>
</dbReference>
<gene>
    <name evidence="3" type="ORF">Agub_g7699</name>
</gene>
<name>A0AAD3DUN2_9CHLO</name>
<feature type="region of interest" description="Disordered" evidence="1">
    <location>
        <begin position="476"/>
        <end position="548"/>
    </location>
</feature>
<accession>A0AAD3DUN2</accession>
<evidence type="ECO:0000259" key="2">
    <source>
        <dbReference type="SMART" id="SM00504"/>
    </source>
</evidence>
<dbReference type="InterPro" id="IPR003613">
    <property type="entry name" value="Ubox_domain"/>
</dbReference>
<feature type="region of interest" description="Disordered" evidence="1">
    <location>
        <begin position="853"/>
        <end position="955"/>
    </location>
</feature>
<dbReference type="GO" id="GO:0016567">
    <property type="term" value="P:protein ubiquitination"/>
    <property type="evidence" value="ECO:0007669"/>
    <property type="project" value="InterPro"/>
</dbReference>
<feature type="compositionally biased region" description="Basic residues" evidence="1">
    <location>
        <begin position="855"/>
        <end position="866"/>
    </location>
</feature>
<feature type="domain" description="U-box" evidence="2">
    <location>
        <begin position="155"/>
        <end position="219"/>
    </location>
</feature>
<dbReference type="Proteomes" id="UP001054857">
    <property type="component" value="Unassembled WGS sequence"/>
</dbReference>
<feature type="compositionally biased region" description="Gly residues" evidence="1">
    <location>
        <begin position="577"/>
        <end position="586"/>
    </location>
</feature>
<feature type="region of interest" description="Disordered" evidence="1">
    <location>
        <begin position="433"/>
        <end position="453"/>
    </location>
</feature>
<sequence>MNSVNKRTQGAFATEGSQPTLLYLRKGLPRRFFCYLSWSIISDPVLDPSDDRGRPADRAAFETCSRHNRATGPPNLSTVTRYKAEIDAWLAVNATVVPAKTSPAEPSTQPKWWSCWKALEVPPVASSPPCWVPQPGQEAPELSQRHITAAAVPAEHFCPLARCVMREPVRDWRDPEHVYERSAITAFVRQHGCNPVTGQPMCLDHLRRDAFEEDAIRDWVAENTTTTSFSGGGRGDSGSGDGQAAAGQGRAGQQPAAAVLATAAAAAAGGGAGPSVPVTAAALTGAAGGDGGGNMALPRAGGSAAAAAPGAAAVTGDASIPLTPSRKCEDPLHPPLVGPSYSLSLSKRRARKWFGEGCEGRTLRVRVVLDEQLHPGEHSVQLCFMWPEKRFHLAQLSRVAEGCHHLGWSCVAGGVLVLYLRSPGEQLRRVGEGAAVREGRKRPLQRGQGDAAVDATARGLKAAGAAAASLHGAIGGQQQQQGVRGLGGDQQQQPAAVAPPQPAPAVAAGGSGQGGAGGSGGAAAGMVHGGGPTTGGMPSSGGGLGGGNACARPEDAGAGAAGSGVAAAAAAALGTSGSHGGAGGSGVRDQGAAGAAGAGAPAGSSDILLDPMHPCRNPLRPPLIKGVSWLQLSSKRTEEWFGSDAASKDIRTKVVLDGQVQPWECTTRLKHYPSQQVYKVQGLGCVVGTYLLGWSRIRGGVLVAHLRSPGLSAHAEAAPGVGSGNGGAAAGGATAAAGQDTANRVTGISQGYRERLFRRGSLLIHADHARQWFGDATCRTDVPVVVEMDGRVLAQTFKVRARLALRGYFRIAGTELHRAAAGKWFLGWSRPSPGGPLHLLLRTATQQEVAVAERLRHKKRSKKRRSGAQLRANEEDCEEEHSAGDNVEEEEEEGEKDNADGRDGGSDVGGGWVEEVTGEEDASREGHRGGGRQCKRSRRSVQQGPGSAAGGVGGP</sequence>
<feature type="region of interest" description="Disordered" evidence="1">
    <location>
        <begin position="575"/>
        <end position="600"/>
    </location>
</feature>
<evidence type="ECO:0000313" key="4">
    <source>
        <dbReference type="Proteomes" id="UP001054857"/>
    </source>
</evidence>
<dbReference type="GO" id="GO:0004842">
    <property type="term" value="F:ubiquitin-protein transferase activity"/>
    <property type="evidence" value="ECO:0007669"/>
    <property type="project" value="InterPro"/>
</dbReference>
<feature type="compositionally biased region" description="Low complexity" evidence="1">
    <location>
        <begin position="591"/>
        <end position="600"/>
    </location>
</feature>
<dbReference type="SUPFAM" id="SSF57850">
    <property type="entry name" value="RING/U-box"/>
    <property type="match status" value="1"/>
</dbReference>
<feature type="compositionally biased region" description="Basic residues" evidence="1">
    <location>
        <begin position="929"/>
        <end position="939"/>
    </location>
</feature>
<dbReference type="EMBL" id="BMAR01000013">
    <property type="protein sequence ID" value="GFR46171.1"/>
    <property type="molecule type" value="Genomic_DNA"/>
</dbReference>
<feature type="compositionally biased region" description="Acidic residues" evidence="1">
    <location>
        <begin position="886"/>
        <end position="895"/>
    </location>
</feature>
<feature type="region of interest" description="Disordered" evidence="1">
    <location>
        <begin position="222"/>
        <end position="251"/>
    </location>
</feature>
<feature type="compositionally biased region" description="Low complexity" evidence="1">
    <location>
        <begin position="242"/>
        <end position="251"/>
    </location>
</feature>
<dbReference type="Pfam" id="PF04564">
    <property type="entry name" value="U-box"/>
    <property type="match status" value="1"/>
</dbReference>
<feature type="compositionally biased region" description="Low complexity" evidence="1">
    <location>
        <begin position="476"/>
        <end position="496"/>
    </location>
</feature>
<dbReference type="SMART" id="SM00504">
    <property type="entry name" value="Ubox"/>
    <property type="match status" value="1"/>
</dbReference>